<dbReference type="InterPro" id="IPR014722">
    <property type="entry name" value="Rib_uL2_dom2"/>
</dbReference>
<dbReference type="InterPro" id="IPR057264">
    <property type="entry name" value="Ribosomal_uL24_C"/>
</dbReference>
<dbReference type="Proteomes" id="UP001558652">
    <property type="component" value="Unassembled WGS sequence"/>
</dbReference>
<evidence type="ECO:0000313" key="8">
    <source>
        <dbReference type="EMBL" id="KAL1122667.1"/>
    </source>
</evidence>
<evidence type="ECO:0000313" key="9">
    <source>
        <dbReference type="Proteomes" id="UP001558652"/>
    </source>
</evidence>
<dbReference type="GO" id="GO:0005840">
    <property type="term" value="C:ribosome"/>
    <property type="evidence" value="ECO:0007669"/>
    <property type="project" value="UniProtKB-KW"/>
</dbReference>
<dbReference type="SUPFAM" id="SSF160059">
    <property type="entry name" value="PriA/YqbF domain"/>
    <property type="match status" value="1"/>
</dbReference>
<dbReference type="SMART" id="SM00739">
    <property type="entry name" value="KOW"/>
    <property type="match status" value="1"/>
</dbReference>
<sequence>MSLVKFRSRYFSLDDILSSQERVPCLFNTNVSFLGVGELTKKYANLPESYIKRMMDQAEWKTPRGFPQYLRREIVRKNKYFGLNRPWTGAFQMENARGRYHPKVFVEPIKDWTIFKGDRVEILVGDDKGKQGIVSRLIQERNWVFVEGLNCKLKVMGKTKTFPGTVFRAEQPLLVTTEVALVDPSDLQSTKIEWRYNEEGEKVRVSARTGRIIPVPQQADETYDYKSKATYRESTKDTNEKELTKITFSPKIKTFEMDIMDSMGIKEERIPCKTYWY</sequence>
<dbReference type="Gene3D" id="2.30.30.30">
    <property type="match status" value="1"/>
</dbReference>
<dbReference type="InterPro" id="IPR005825">
    <property type="entry name" value="Ribosomal_uL24_CS"/>
</dbReference>
<reference evidence="8 9" key="1">
    <citation type="submission" date="2024-07" db="EMBL/GenBank/DDBJ databases">
        <title>Chromosome-level genome assembly of the water stick insect Ranatra chinensis (Heteroptera: Nepidae).</title>
        <authorList>
            <person name="Liu X."/>
        </authorList>
    </citation>
    <scope>NUCLEOTIDE SEQUENCE [LARGE SCALE GENOMIC DNA]</scope>
    <source>
        <strain evidence="8">Cailab_2021Rc</strain>
        <tissue evidence="8">Muscle</tissue>
    </source>
</reference>
<dbReference type="AlphaFoldDB" id="A0ABD0YHW4"/>
<dbReference type="Pfam" id="PF17136">
    <property type="entry name" value="ribosomal_L24"/>
    <property type="match status" value="1"/>
</dbReference>
<dbReference type="InterPro" id="IPR038437">
    <property type="entry name" value="GINS_Psf3_sf"/>
</dbReference>
<dbReference type="Gene3D" id="1.20.58.2050">
    <property type="match status" value="1"/>
</dbReference>
<evidence type="ECO:0000256" key="1">
    <source>
        <dbReference type="ARBA" id="ARBA00010618"/>
    </source>
</evidence>
<evidence type="ECO:0000259" key="7">
    <source>
        <dbReference type="SMART" id="SM00739"/>
    </source>
</evidence>
<organism evidence="8 9">
    <name type="scientific">Ranatra chinensis</name>
    <dbReference type="NCBI Taxonomy" id="642074"/>
    <lineage>
        <taxon>Eukaryota</taxon>
        <taxon>Metazoa</taxon>
        <taxon>Ecdysozoa</taxon>
        <taxon>Arthropoda</taxon>
        <taxon>Hexapoda</taxon>
        <taxon>Insecta</taxon>
        <taxon>Pterygota</taxon>
        <taxon>Neoptera</taxon>
        <taxon>Paraneoptera</taxon>
        <taxon>Hemiptera</taxon>
        <taxon>Heteroptera</taxon>
        <taxon>Panheteroptera</taxon>
        <taxon>Nepomorpha</taxon>
        <taxon>Nepidae</taxon>
        <taxon>Ranatrinae</taxon>
        <taxon>Ranatra</taxon>
    </lineage>
</organism>
<dbReference type="InterPro" id="IPR003256">
    <property type="entry name" value="Ribosomal_uL24"/>
</dbReference>
<dbReference type="InterPro" id="IPR008991">
    <property type="entry name" value="Translation_prot_SH3-like_sf"/>
</dbReference>
<comment type="similarity">
    <text evidence="1 6">Belongs to the universal ribosomal protein uL24 family.</text>
</comment>
<dbReference type="GO" id="GO:1990904">
    <property type="term" value="C:ribonucleoprotein complex"/>
    <property type="evidence" value="ECO:0007669"/>
    <property type="project" value="UniProtKB-KW"/>
</dbReference>
<protein>
    <recommendedName>
        <fullName evidence="4">Large ribosomal subunit protein uL24m</fullName>
    </recommendedName>
    <alternativeName>
        <fullName evidence="5">39S ribosomal protein L24, mitochondrial</fullName>
    </alternativeName>
</protein>
<dbReference type="NCBIfam" id="TIGR01079">
    <property type="entry name" value="rplX_bact"/>
    <property type="match status" value="1"/>
</dbReference>
<keyword evidence="2 6" id="KW-0689">Ribosomal protein</keyword>
<evidence type="ECO:0000256" key="4">
    <source>
        <dbReference type="ARBA" id="ARBA00035283"/>
    </source>
</evidence>
<dbReference type="InterPro" id="IPR005824">
    <property type="entry name" value="KOW"/>
</dbReference>
<proteinExistence type="inferred from homology"/>
<gene>
    <name evidence="8" type="ORF">AAG570_002994</name>
</gene>
<dbReference type="PANTHER" id="PTHR12903">
    <property type="entry name" value="MITOCHONDRIAL RIBOSOMAL PROTEIN L24"/>
    <property type="match status" value="1"/>
</dbReference>
<comment type="caution">
    <text evidence="8">The sequence shown here is derived from an EMBL/GenBank/DDBJ whole genome shotgun (WGS) entry which is preliminary data.</text>
</comment>
<dbReference type="InterPro" id="IPR041988">
    <property type="entry name" value="Ribosomal_uL24_KOW"/>
</dbReference>
<dbReference type="SUPFAM" id="SSF50104">
    <property type="entry name" value="Translation proteins SH3-like domain"/>
    <property type="match status" value="1"/>
</dbReference>
<evidence type="ECO:0000256" key="3">
    <source>
        <dbReference type="ARBA" id="ARBA00023274"/>
    </source>
</evidence>
<feature type="domain" description="KOW" evidence="7">
    <location>
        <begin position="113"/>
        <end position="140"/>
    </location>
</feature>
<dbReference type="PROSITE" id="PS01108">
    <property type="entry name" value="RIBOSOMAL_L24"/>
    <property type="match status" value="1"/>
</dbReference>
<name>A0ABD0YHW4_9HEMI</name>
<evidence type="ECO:0000256" key="5">
    <source>
        <dbReference type="ARBA" id="ARBA00035357"/>
    </source>
</evidence>
<evidence type="ECO:0000256" key="2">
    <source>
        <dbReference type="ARBA" id="ARBA00022980"/>
    </source>
</evidence>
<dbReference type="EMBL" id="JBFDAA010000013">
    <property type="protein sequence ID" value="KAL1122667.1"/>
    <property type="molecule type" value="Genomic_DNA"/>
</dbReference>
<keyword evidence="3 6" id="KW-0687">Ribonucleoprotein</keyword>
<evidence type="ECO:0000256" key="6">
    <source>
        <dbReference type="RuleBase" id="RU003477"/>
    </source>
</evidence>
<keyword evidence="9" id="KW-1185">Reference proteome</keyword>
<accession>A0ABD0YHW4</accession>
<dbReference type="Pfam" id="PF00467">
    <property type="entry name" value="KOW"/>
    <property type="match status" value="1"/>
</dbReference>
<dbReference type="CDD" id="cd06089">
    <property type="entry name" value="KOW_RPL26"/>
    <property type="match status" value="1"/>
</dbReference>